<name>A0ACC2W0T4_9TREE</name>
<dbReference type="EMBL" id="JASBWT010000004">
    <property type="protein sequence ID" value="KAJ9105293.1"/>
    <property type="molecule type" value="Genomic_DNA"/>
</dbReference>
<comment type="caution">
    <text evidence="1">The sequence shown here is derived from an EMBL/GenBank/DDBJ whole genome shotgun (WGS) entry which is preliminary data.</text>
</comment>
<protein>
    <submittedName>
        <fullName evidence="1">Uncharacterized protein</fullName>
    </submittedName>
</protein>
<gene>
    <name evidence="1" type="ORF">QFC21_001661</name>
</gene>
<reference evidence="1" key="1">
    <citation type="submission" date="2023-04" db="EMBL/GenBank/DDBJ databases">
        <title>Draft Genome sequencing of Naganishia species isolated from polar environments using Oxford Nanopore Technology.</title>
        <authorList>
            <person name="Leo P."/>
            <person name="Venkateswaran K."/>
        </authorList>
    </citation>
    <scope>NUCLEOTIDE SEQUENCE</scope>
    <source>
        <strain evidence="1">MNA-CCFEE 5423</strain>
    </source>
</reference>
<evidence type="ECO:0000313" key="2">
    <source>
        <dbReference type="Proteomes" id="UP001227268"/>
    </source>
</evidence>
<dbReference type="Proteomes" id="UP001227268">
    <property type="component" value="Unassembled WGS sequence"/>
</dbReference>
<evidence type="ECO:0000313" key="1">
    <source>
        <dbReference type="EMBL" id="KAJ9105293.1"/>
    </source>
</evidence>
<accession>A0ACC2W0T4</accession>
<keyword evidence="2" id="KW-1185">Reference proteome</keyword>
<proteinExistence type="predicted"/>
<sequence length="269" mass="29733">MHIFITGASGVIGSHTLRYILGQGHTVTATDIVPLPKDLELPPGSIFVEVDCTDFRAVENAMLQKPCDGVIHLGAIANPRVGSSQCLTRAHITRTVHNVNVTASYNVMRTAADQGIKRIVQASSVNATGLLYSHDSRRKFEELPLTEQSPAHPEDPYNLWSCLALDAAARACLLGLTANESSFLHGHEAFYILHDNLTFGKACREIAEGFYDDATKNGVDPDTVTAKELVQLYYPGTKLREGWWTEGNERRGFYDTSKAKKMLGWYHEK</sequence>
<organism evidence="1 2">
    <name type="scientific">Naganishia friedmannii</name>
    <dbReference type="NCBI Taxonomy" id="89922"/>
    <lineage>
        <taxon>Eukaryota</taxon>
        <taxon>Fungi</taxon>
        <taxon>Dikarya</taxon>
        <taxon>Basidiomycota</taxon>
        <taxon>Agaricomycotina</taxon>
        <taxon>Tremellomycetes</taxon>
        <taxon>Filobasidiales</taxon>
        <taxon>Filobasidiaceae</taxon>
        <taxon>Naganishia</taxon>
    </lineage>
</organism>